<gene>
    <name evidence="1" type="ORF">S01H1_48613</name>
</gene>
<comment type="caution">
    <text evidence="1">The sequence shown here is derived from an EMBL/GenBank/DDBJ whole genome shotgun (WGS) entry which is preliminary data.</text>
</comment>
<name>X0WB75_9ZZZZ</name>
<dbReference type="EMBL" id="BARS01031224">
    <property type="protein sequence ID" value="GAG28189.1"/>
    <property type="molecule type" value="Genomic_DNA"/>
</dbReference>
<sequence length="140" mass="16603">MAMDYKDQMVLRRAGFLPWEVQEYATATAADGTYQSINIRSATWQDAIAGRRRWIESINAQVEKQYTRKATQLDINRLVNRWYSRKVKGGLTDQRNPWDFIKAEYKPDKKISDYQNARNKRSARQRDYLYNKKIKGKPYG</sequence>
<dbReference type="AlphaFoldDB" id="X0WB75"/>
<organism evidence="1">
    <name type="scientific">marine sediment metagenome</name>
    <dbReference type="NCBI Taxonomy" id="412755"/>
    <lineage>
        <taxon>unclassified sequences</taxon>
        <taxon>metagenomes</taxon>
        <taxon>ecological metagenomes</taxon>
    </lineage>
</organism>
<accession>X0WB75</accession>
<proteinExistence type="predicted"/>
<protein>
    <submittedName>
        <fullName evidence="1">Uncharacterized protein</fullName>
    </submittedName>
</protein>
<evidence type="ECO:0000313" key="1">
    <source>
        <dbReference type="EMBL" id="GAG28189.1"/>
    </source>
</evidence>
<reference evidence="1" key="1">
    <citation type="journal article" date="2014" name="Front. Microbiol.">
        <title>High frequency of phylogenetically diverse reductive dehalogenase-homologous genes in deep subseafloor sedimentary metagenomes.</title>
        <authorList>
            <person name="Kawai M."/>
            <person name="Futagami T."/>
            <person name="Toyoda A."/>
            <person name="Takaki Y."/>
            <person name="Nishi S."/>
            <person name="Hori S."/>
            <person name="Arai W."/>
            <person name="Tsubouchi T."/>
            <person name="Morono Y."/>
            <person name="Uchiyama I."/>
            <person name="Ito T."/>
            <person name="Fujiyama A."/>
            <person name="Inagaki F."/>
            <person name="Takami H."/>
        </authorList>
    </citation>
    <scope>NUCLEOTIDE SEQUENCE</scope>
    <source>
        <strain evidence="1">Expedition CK06-06</strain>
    </source>
</reference>